<keyword evidence="1" id="KW-0858">Xylan degradation</keyword>
<gene>
    <name evidence="1" type="ORF">COY52_02550</name>
</gene>
<protein>
    <submittedName>
        <fullName evidence="1">1,4-beta-xylanase</fullName>
    </submittedName>
</protein>
<proteinExistence type="predicted"/>
<evidence type="ECO:0000313" key="2">
    <source>
        <dbReference type="Proteomes" id="UP000229307"/>
    </source>
</evidence>
<organism evidence="1 2">
    <name type="scientific">Candidatus Desantisbacteria bacterium CG_4_10_14_0_8_um_filter_48_22</name>
    <dbReference type="NCBI Taxonomy" id="1974543"/>
    <lineage>
        <taxon>Bacteria</taxon>
        <taxon>Candidatus Desantisiibacteriota</taxon>
    </lineage>
</organism>
<dbReference type="AlphaFoldDB" id="A0A2M7SED5"/>
<dbReference type="SUPFAM" id="SSF51445">
    <property type="entry name" value="(Trans)glycosidases"/>
    <property type="match status" value="1"/>
</dbReference>
<dbReference type="Proteomes" id="UP000229307">
    <property type="component" value="Unassembled WGS sequence"/>
</dbReference>
<dbReference type="InterPro" id="IPR017853">
    <property type="entry name" value="GH"/>
</dbReference>
<keyword evidence="1" id="KW-0624">Polysaccharide degradation</keyword>
<sequence>MMMWTKEKANEWYNKLPWLVGCNFIPSSAVNQLEMWQEETFDPETIRRELGWAADIGFNTVRVFLHDLAWLADAQGFRDRVSSYLDIAAGCGISTMFVFFDDCWNTNPKIGKQPDPRPGIHNSMWVQSPGKKIVKNNAAWQRLEDYIRDVIGAFATDERVLAWDVYNEPGNTGMGERSLGLLGSAFKWAREAGPSQPLTAGVWANKKELKKLIEFQTAGSDIITFHNYNDIEDLKEQIKNLKAYGRPVVCTEYMARVLNSRFGTHMPVFKQERVGCYSWGLVAGRTQTNCPWRQLLLVMRSKLWFHDIFYKDGTPYDAGEVEMIKKQTIDHRP</sequence>
<keyword evidence="1" id="KW-0119">Carbohydrate metabolism</keyword>
<dbReference type="GO" id="GO:0045493">
    <property type="term" value="P:xylan catabolic process"/>
    <property type="evidence" value="ECO:0007669"/>
    <property type="project" value="UniProtKB-KW"/>
</dbReference>
<keyword evidence="1" id="KW-0326">Glycosidase</keyword>
<reference evidence="2" key="1">
    <citation type="submission" date="2017-09" db="EMBL/GenBank/DDBJ databases">
        <title>Depth-based differentiation of microbial function through sediment-hosted aquifers and enrichment of novel symbionts in the deep terrestrial subsurface.</title>
        <authorList>
            <person name="Probst A.J."/>
            <person name="Ladd B."/>
            <person name="Jarett J.K."/>
            <person name="Geller-Mcgrath D.E."/>
            <person name="Sieber C.M.K."/>
            <person name="Emerson J.B."/>
            <person name="Anantharaman K."/>
            <person name="Thomas B.C."/>
            <person name="Malmstrom R."/>
            <person name="Stieglmeier M."/>
            <person name="Klingl A."/>
            <person name="Woyke T."/>
            <person name="Ryan C.M."/>
            <person name="Banfield J.F."/>
        </authorList>
    </citation>
    <scope>NUCLEOTIDE SEQUENCE [LARGE SCALE GENOMIC DNA]</scope>
</reference>
<comment type="caution">
    <text evidence="1">The sequence shown here is derived from an EMBL/GenBank/DDBJ whole genome shotgun (WGS) entry which is preliminary data.</text>
</comment>
<accession>A0A2M7SED5</accession>
<dbReference type="Gene3D" id="3.20.20.80">
    <property type="entry name" value="Glycosidases"/>
    <property type="match status" value="1"/>
</dbReference>
<evidence type="ECO:0000313" key="1">
    <source>
        <dbReference type="EMBL" id="PIZ17830.1"/>
    </source>
</evidence>
<dbReference type="GO" id="GO:0016798">
    <property type="term" value="F:hydrolase activity, acting on glycosyl bonds"/>
    <property type="evidence" value="ECO:0007669"/>
    <property type="project" value="UniProtKB-KW"/>
</dbReference>
<keyword evidence="1" id="KW-0378">Hydrolase</keyword>
<name>A0A2M7SED5_9BACT</name>
<dbReference type="EMBL" id="PFMR01000081">
    <property type="protein sequence ID" value="PIZ17830.1"/>
    <property type="molecule type" value="Genomic_DNA"/>
</dbReference>